<name>F4L2D1_HALH1</name>
<sequence length="186" mass="20753">MNQYIRILLIFPLFTLVMNSGISQSLQLSNRTKTALTFLIPLTEAEMSTPLHLGDLRQRNILKAPLANGAQLPLNIKRPDQSMPNLLAISESDPGSFENTFTYFMLYNVSGSKIALEEQHRIGSEQFGSMSETEPAQFNIQNKTELPIYSLALRWEQADGTQEKALLKPWQVIPAGKETVLGTGSE</sequence>
<dbReference type="Proteomes" id="UP000008461">
    <property type="component" value="Chromosome"/>
</dbReference>
<reference key="2">
    <citation type="submission" date="2011-04" db="EMBL/GenBank/DDBJ databases">
        <title>Complete sequence of chromosome of Haliscomenobacter hydrossis DSM 1100.</title>
        <authorList>
            <consortium name="US DOE Joint Genome Institute (JGI-PGF)"/>
            <person name="Lucas S."/>
            <person name="Han J."/>
            <person name="Lapidus A."/>
            <person name="Bruce D."/>
            <person name="Goodwin L."/>
            <person name="Pitluck S."/>
            <person name="Peters L."/>
            <person name="Kyrpides N."/>
            <person name="Mavromatis K."/>
            <person name="Ivanova N."/>
            <person name="Ovchinnikova G."/>
            <person name="Pagani I."/>
            <person name="Daligault H."/>
            <person name="Detter J.C."/>
            <person name="Han C."/>
            <person name="Land M."/>
            <person name="Hauser L."/>
            <person name="Markowitz V."/>
            <person name="Cheng J.-F."/>
            <person name="Hugenholtz P."/>
            <person name="Woyke T."/>
            <person name="Wu D."/>
            <person name="Verbarg S."/>
            <person name="Frueling A."/>
            <person name="Brambilla E."/>
            <person name="Klenk H.-P."/>
            <person name="Eisen J.A."/>
        </authorList>
    </citation>
    <scope>NUCLEOTIDE SEQUENCE</scope>
    <source>
        <strain>DSM 1100</strain>
    </source>
</reference>
<organism evidence="1 2">
    <name type="scientific">Haliscomenobacter hydrossis (strain ATCC 27775 / DSM 1100 / LMG 10767 / O)</name>
    <dbReference type="NCBI Taxonomy" id="760192"/>
    <lineage>
        <taxon>Bacteria</taxon>
        <taxon>Pseudomonadati</taxon>
        <taxon>Bacteroidota</taxon>
        <taxon>Saprospiria</taxon>
        <taxon>Saprospirales</taxon>
        <taxon>Haliscomenobacteraceae</taxon>
        <taxon>Haliscomenobacter</taxon>
    </lineage>
</organism>
<dbReference type="EMBL" id="CP002691">
    <property type="protein sequence ID" value="AEE52884.1"/>
    <property type="molecule type" value="Genomic_DNA"/>
</dbReference>
<dbReference type="KEGG" id="hhy:Halhy_5058"/>
<protein>
    <submittedName>
        <fullName evidence="1">Uncharacterized protein</fullName>
    </submittedName>
</protein>
<evidence type="ECO:0000313" key="1">
    <source>
        <dbReference type="EMBL" id="AEE52884.1"/>
    </source>
</evidence>
<dbReference type="AlphaFoldDB" id="F4L2D1"/>
<proteinExistence type="predicted"/>
<evidence type="ECO:0000313" key="2">
    <source>
        <dbReference type="Proteomes" id="UP000008461"/>
    </source>
</evidence>
<reference evidence="1 2" key="1">
    <citation type="journal article" date="2011" name="Stand. Genomic Sci.">
        <title>Complete genome sequence of Haliscomenobacter hydrossis type strain (O).</title>
        <authorList>
            <consortium name="US DOE Joint Genome Institute (JGI-PGF)"/>
            <person name="Daligault H."/>
            <person name="Lapidus A."/>
            <person name="Zeytun A."/>
            <person name="Nolan M."/>
            <person name="Lucas S."/>
            <person name="Del Rio T.G."/>
            <person name="Tice H."/>
            <person name="Cheng J.F."/>
            <person name="Tapia R."/>
            <person name="Han C."/>
            <person name="Goodwin L."/>
            <person name="Pitluck S."/>
            <person name="Liolios K."/>
            <person name="Pagani I."/>
            <person name="Ivanova N."/>
            <person name="Huntemann M."/>
            <person name="Mavromatis K."/>
            <person name="Mikhailova N."/>
            <person name="Pati A."/>
            <person name="Chen A."/>
            <person name="Palaniappan K."/>
            <person name="Land M."/>
            <person name="Hauser L."/>
            <person name="Brambilla E.M."/>
            <person name="Rohde M."/>
            <person name="Verbarg S."/>
            <person name="Goker M."/>
            <person name="Bristow J."/>
            <person name="Eisen J.A."/>
            <person name="Markowitz V."/>
            <person name="Hugenholtz P."/>
            <person name="Kyrpides N.C."/>
            <person name="Klenk H.P."/>
            <person name="Woyke T."/>
        </authorList>
    </citation>
    <scope>NUCLEOTIDE SEQUENCE [LARGE SCALE GENOMIC DNA]</scope>
    <source>
        <strain evidence="2">ATCC 27775 / DSM 1100 / LMG 10767 / O</strain>
    </source>
</reference>
<dbReference type="RefSeq" id="WP_013767419.1">
    <property type="nucleotide sequence ID" value="NC_015510.1"/>
</dbReference>
<dbReference type="HOGENOM" id="CLU_1452544_0_0_10"/>
<accession>F4L2D1</accession>
<dbReference type="STRING" id="760192.Halhy_5058"/>
<keyword evidence="2" id="KW-1185">Reference proteome</keyword>
<gene>
    <name evidence="1" type="ordered locus">Halhy_5058</name>
</gene>